<proteinExistence type="predicted"/>
<accession>A0A6A6JMY0</accession>
<dbReference type="AlphaFoldDB" id="A0A6A6JMY0"/>
<reference evidence="2" key="1">
    <citation type="journal article" date="2020" name="Stud. Mycol.">
        <title>101 Dothideomycetes genomes: a test case for predicting lifestyles and emergence of pathogens.</title>
        <authorList>
            <person name="Haridas S."/>
            <person name="Albert R."/>
            <person name="Binder M."/>
            <person name="Bloem J."/>
            <person name="Labutti K."/>
            <person name="Salamov A."/>
            <person name="Andreopoulos B."/>
            <person name="Baker S."/>
            <person name="Barry K."/>
            <person name="Bills G."/>
            <person name="Bluhm B."/>
            <person name="Cannon C."/>
            <person name="Castanera R."/>
            <person name="Culley D."/>
            <person name="Daum C."/>
            <person name="Ezra D."/>
            <person name="Gonzalez J."/>
            <person name="Henrissat B."/>
            <person name="Kuo A."/>
            <person name="Liang C."/>
            <person name="Lipzen A."/>
            <person name="Lutzoni F."/>
            <person name="Magnuson J."/>
            <person name="Mondo S."/>
            <person name="Nolan M."/>
            <person name="Ohm R."/>
            <person name="Pangilinan J."/>
            <person name="Park H.-J."/>
            <person name="Ramirez L."/>
            <person name="Alfaro M."/>
            <person name="Sun H."/>
            <person name="Tritt A."/>
            <person name="Yoshinaga Y."/>
            <person name="Zwiers L.-H."/>
            <person name="Turgeon B."/>
            <person name="Goodwin S."/>
            <person name="Spatafora J."/>
            <person name="Crous P."/>
            <person name="Grigoriev I."/>
        </authorList>
    </citation>
    <scope>NUCLEOTIDE SEQUENCE</scope>
    <source>
        <strain evidence="2">CBS 379.55</strain>
    </source>
</reference>
<organism evidence="2 3">
    <name type="scientific">Westerdykella ornata</name>
    <dbReference type="NCBI Taxonomy" id="318751"/>
    <lineage>
        <taxon>Eukaryota</taxon>
        <taxon>Fungi</taxon>
        <taxon>Dikarya</taxon>
        <taxon>Ascomycota</taxon>
        <taxon>Pezizomycotina</taxon>
        <taxon>Dothideomycetes</taxon>
        <taxon>Pleosporomycetidae</taxon>
        <taxon>Pleosporales</taxon>
        <taxon>Sporormiaceae</taxon>
        <taxon>Westerdykella</taxon>
    </lineage>
</organism>
<feature type="region of interest" description="Disordered" evidence="1">
    <location>
        <begin position="1"/>
        <end position="40"/>
    </location>
</feature>
<protein>
    <recommendedName>
        <fullName evidence="4">NADH-ubiquinone oxidoreductase 178 kDa subunit</fullName>
    </recommendedName>
</protein>
<sequence length="199" mass="22429">MQPLRRTALNAARRGKATLPRAPRRYAHEDHGHGHHSAPVNEPMGAGFWFTVGLIPAAWLVYKVAQPNEDGTTVVGRLIDAYTEKQEELIRINAAHADMIERAGRDRVLFQNTKPWDTIELKYPEIMNHGSPFNVQAGSQVNMDAVIAKFQKEAYEDNERKLEALRNNQIKSEQPFEFSGPRYRGVQISEGRELRGGGA</sequence>
<evidence type="ECO:0008006" key="4">
    <source>
        <dbReference type="Google" id="ProtNLM"/>
    </source>
</evidence>
<keyword evidence="3" id="KW-1185">Reference proteome</keyword>
<dbReference type="OrthoDB" id="2120038at2759"/>
<dbReference type="InterPro" id="IPR034444">
    <property type="entry name" value="Nuo17.8"/>
</dbReference>
<gene>
    <name evidence="2" type="ORF">EI97DRAFT_432342</name>
</gene>
<dbReference type="PANTHER" id="PTHR42100">
    <property type="entry name" value="OXIDOREDUCTASE 178 KDA SUBUNIT, PUTATIVE (AFU_ORTHOLOGUE AFUA_8G04320)-RELATED"/>
    <property type="match status" value="1"/>
</dbReference>
<dbReference type="Proteomes" id="UP000800097">
    <property type="component" value="Unassembled WGS sequence"/>
</dbReference>
<name>A0A6A6JMY0_WESOR</name>
<dbReference type="PANTHER" id="PTHR42100:SF1">
    <property type="entry name" value="OXIDOREDUCTASE 178 KDA SUBUNIT, PUTATIVE (AFU_ORTHOLOGUE AFUA_8G04320)-RELATED"/>
    <property type="match status" value="1"/>
</dbReference>
<dbReference type="EMBL" id="ML986490">
    <property type="protein sequence ID" value="KAF2277473.1"/>
    <property type="molecule type" value="Genomic_DNA"/>
</dbReference>
<evidence type="ECO:0000313" key="2">
    <source>
        <dbReference type="EMBL" id="KAF2277473.1"/>
    </source>
</evidence>
<evidence type="ECO:0000313" key="3">
    <source>
        <dbReference type="Proteomes" id="UP000800097"/>
    </source>
</evidence>
<evidence type="ECO:0000256" key="1">
    <source>
        <dbReference type="SAM" id="MobiDB-lite"/>
    </source>
</evidence>
<dbReference type="RefSeq" id="XP_033655012.1">
    <property type="nucleotide sequence ID" value="XM_033798144.1"/>
</dbReference>
<dbReference type="GO" id="GO:0005739">
    <property type="term" value="C:mitochondrion"/>
    <property type="evidence" value="ECO:0007669"/>
    <property type="project" value="InterPro"/>
</dbReference>
<dbReference type="GeneID" id="54551319"/>